<evidence type="ECO:0000313" key="5">
    <source>
        <dbReference type="Proteomes" id="UP001303222"/>
    </source>
</evidence>
<feature type="region of interest" description="Disordered" evidence="3">
    <location>
        <begin position="437"/>
        <end position="466"/>
    </location>
</feature>
<evidence type="ECO:0000256" key="1">
    <source>
        <dbReference type="ARBA" id="ARBA00010088"/>
    </source>
</evidence>
<dbReference type="SUPFAM" id="SSF53474">
    <property type="entry name" value="alpha/beta-Hydrolases"/>
    <property type="match status" value="1"/>
</dbReference>
<dbReference type="PANTHER" id="PTHR43248">
    <property type="entry name" value="2-SUCCINYL-6-HYDROXY-2,4-CYCLOHEXADIENE-1-CARBOXYLATE SYNTHASE"/>
    <property type="match status" value="1"/>
</dbReference>
<keyword evidence="5" id="KW-1185">Reference proteome</keyword>
<sequence>MATLDGEGLGLHKPQDMMMSPWAVSVQRYNDESREDDDLPLTAFDIDYQNLSLLLREAATLYHPQCAKPKLYPTIVQPYIPVPVTTPVVPVLRSVAEYDTWAVPLRRRKHNILPLSAVSMAGGHQKSTEALLWTGIRPAVLVGIEPRLHVLGKDGFTVRTLEFAVPLDHDTCRQKEELKLHAELVDSYSTTTPADALSSSPISRQKPFILYLCGGPGDGNPSDRVPELNKFCIQRGYQVLYVHYRGTGQSPLFFDSTAEAKVLDMSDQDKANYLAKFRQDNIVRDLEAIRLCLNKHLSLTTKEQEIKWTLIGQSFGGWVATTYLSFLPSSLEAVYISAGMPPLGRTAREVYEKTYAHIVKRNEDYFNEYFPEDQEHVRTIVGHLVDKAPLQKGVAGMDGGQQPFRGYELYGDKGERSGCYLTYQTFMTLGRTFGSAPVVSSRDDDEEEEKQSLSLQAGGSSVGAPLSTITIKPSKSSLASSVPEATSTPKTPAAAYKRLHNLITHLVADLNSSSSSQQGTISPATLSLYTSLESFALHRRPLYALLHEAIYCSSTCPQTSQPSNWAATDVALSHPSGAFDWLSSSSCSLAPQSTTAGKKVYYFTGETLHPTPTLSHLGGSALGPFLGAAELLAKKSDWASLYSLASLQENNMNTREKGVRVRAVAYREDMYVDLELSKQAADKIGGCELLVCPFREWGHGSLKEVGKTGVVLGWLFDGV</sequence>
<reference evidence="4" key="1">
    <citation type="journal article" date="2023" name="Mol. Phylogenet. Evol.">
        <title>Genome-scale phylogeny and comparative genomics of the fungal order Sordariales.</title>
        <authorList>
            <person name="Hensen N."/>
            <person name="Bonometti L."/>
            <person name="Westerberg I."/>
            <person name="Brannstrom I.O."/>
            <person name="Guillou S."/>
            <person name="Cros-Aarteil S."/>
            <person name="Calhoun S."/>
            <person name="Haridas S."/>
            <person name="Kuo A."/>
            <person name="Mondo S."/>
            <person name="Pangilinan J."/>
            <person name="Riley R."/>
            <person name="LaButti K."/>
            <person name="Andreopoulos B."/>
            <person name="Lipzen A."/>
            <person name="Chen C."/>
            <person name="Yan M."/>
            <person name="Daum C."/>
            <person name="Ng V."/>
            <person name="Clum A."/>
            <person name="Steindorff A."/>
            <person name="Ohm R.A."/>
            <person name="Martin F."/>
            <person name="Silar P."/>
            <person name="Natvig D.O."/>
            <person name="Lalanne C."/>
            <person name="Gautier V."/>
            <person name="Ament-Velasquez S.L."/>
            <person name="Kruys A."/>
            <person name="Hutchinson M.I."/>
            <person name="Powell A.J."/>
            <person name="Barry K."/>
            <person name="Miller A.N."/>
            <person name="Grigoriev I.V."/>
            <person name="Debuchy R."/>
            <person name="Gladieux P."/>
            <person name="Hiltunen Thoren M."/>
            <person name="Johannesson H."/>
        </authorList>
    </citation>
    <scope>NUCLEOTIDE SEQUENCE</scope>
    <source>
        <strain evidence="4">CBS 626.80</strain>
    </source>
</reference>
<evidence type="ECO:0000313" key="4">
    <source>
        <dbReference type="EMBL" id="KAK3949191.1"/>
    </source>
</evidence>
<evidence type="ECO:0000256" key="2">
    <source>
        <dbReference type="ARBA" id="ARBA00022801"/>
    </source>
</evidence>
<accession>A0AAN6SDP6</accession>
<evidence type="ECO:0000256" key="3">
    <source>
        <dbReference type="SAM" id="MobiDB-lite"/>
    </source>
</evidence>
<dbReference type="GO" id="GO:0016787">
    <property type="term" value="F:hydrolase activity"/>
    <property type="evidence" value="ECO:0007669"/>
    <property type="project" value="UniProtKB-KW"/>
</dbReference>
<name>A0AAN6SDP6_9PEZI</name>
<comment type="similarity">
    <text evidence="1">Belongs to the peptidase S33 family.</text>
</comment>
<organism evidence="4 5">
    <name type="scientific">Pseudoneurospora amorphoporcata</name>
    <dbReference type="NCBI Taxonomy" id="241081"/>
    <lineage>
        <taxon>Eukaryota</taxon>
        <taxon>Fungi</taxon>
        <taxon>Dikarya</taxon>
        <taxon>Ascomycota</taxon>
        <taxon>Pezizomycotina</taxon>
        <taxon>Sordariomycetes</taxon>
        <taxon>Sordariomycetidae</taxon>
        <taxon>Sordariales</taxon>
        <taxon>Sordariaceae</taxon>
        <taxon>Pseudoneurospora</taxon>
    </lineage>
</organism>
<reference evidence="4" key="2">
    <citation type="submission" date="2023-06" db="EMBL/GenBank/DDBJ databases">
        <authorList>
            <consortium name="Lawrence Berkeley National Laboratory"/>
            <person name="Mondo S.J."/>
            <person name="Hensen N."/>
            <person name="Bonometti L."/>
            <person name="Westerberg I."/>
            <person name="Brannstrom I.O."/>
            <person name="Guillou S."/>
            <person name="Cros-Aarteil S."/>
            <person name="Calhoun S."/>
            <person name="Haridas S."/>
            <person name="Kuo A."/>
            <person name="Pangilinan J."/>
            <person name="Riley R."/>
            <person name="Labutti K."/>
            <person name="Andreopoulos B."/>
            <person name="Lipzen A."/>
            <person name="Chen C."/>
            <person name="Yanf M."/>
            <person name="Daum C."/>
            <person name="Ng V."/>
            <person name="Clum A."/>
            <person name="Steindorff A."/>
            <person name="Ohm R."/>
            <person name="Martin F."/>
            <person name="Silar P."/>
            <person name="Natvig D."/>
            <person name="Lalanne C."/>
            <person name="Gautier V."/>
            <person name="Ament-Velasquez S.L."/>
            <person name="Kruys A."/>
            <person name="Hutchinson M.I."/>
            <person name="Powell A.J."/>
            <person name="Barry K."/>
            <person name="Miller A.N."/>
            <person name="Grigoriev I.V."/>
            <person name="Debuchy R."/>
            <person name="Gladieux P."/>
            <person name="Thoren M.H."/>
            <person name="Johannesson H."/>
        </authorList>
    </citation>
    <scope>NUCLEOTIDE SEQUENCE</scope>
    <source>
        <strain evidence="4">CBS 626.80</strain>
    </source>
</reference>
<evidence type="ECO:0008006" key="6">
    <source>
        <dbReference type="Google" id="ProtNLM"/>
    </source>
</evidence>
<dbReference type="AlphaFoldDB" id="A0AAN6SDP6"/>
<dbReference type="InterPro" id="IPR051601">
    <property type="entry name" value="Serine_prot/Carboxylest_S33"/>
</dbReference>
<keyword evidence="2" id="KW-0378">Hydrolase</keyword>
<dbReference type="EMBL" id="MU859224">
    <property type="protein sequence ID" value="KAK3949191.1"/>
    <property type="molecule type" value="Genomic_DNA"/>
</dbReference>
<dbReference type="Proteomes" id="UP001303222">
    <property type="component" value="Unassembled WGS sequence"/>
</dbReference>
<gene>
    <name evidence="4" type="ORF">QBC32DRAFT_349713</name>
</gene>
<comment type="caution">
    <text evidence="4">The sequence shown here is derived from an EMBL/GenBank/DDBJ whole genome shotgun (WGS) entry which is preliminary data.</text>
</comment>
<dbReference type="Gene3D" id="3.40.50.1820">
    <property type="entry name" value="alpha/beta hydrolase"/>
    <property type="match status" value="1"/>
</dbReference>
<dbReference type="PANTHER" id="PTHR43248:SF2">
    <property type="entry name" value="PROLYL AMINOPEPTIDASE"/>
    <property type="match status" value="1"/>
</dbReference>
<dbReference type="InterPro" id="IPR029058">
    <property type="entry name" value="AB_hydrolase_fold"/>
</dbReference>
<proteinExistence type="inferred from homology"/>
<protein>
    <recommendedName>
        <fullName evidence="6">AB hydrolase-1 domain-containing protein</fullName>
    </recommendedName>
</protein>